<dbReference type="AlphaFoldDB" id="A0A2B8BGM7"/>
<dbReference type="RefSeq" id="WP_098736522.1">
    <property type="nucleotide sequence ID" value="NZ_PDKW01000040.1"/>
</dbReference>
<comment type="caution">
    <text evidence="7">The sequence shown here is derived from an EMBL/GenBank/DDBJ whole genome shotgun (WGS) entry which is preliminary data.</text>
</comment>
<evidence type="ECO:0000256" key="4">
    <source>
        <dbReference type="ARBA" id="ARBA00022801"/>
    </source>
</evidence>
<reference evidence="8" key="1">
    <citation type="submission" date="2017-10" db="EMBL/GenBank/DDBJ databases">
        <authorList>
            <person name="Kravchenko I.K."/>
            <person name="Grouzdev D.S."/>
        </authorList>
    </citation>
    <scope>NUCLEOTIDE SEQUENCE [LARGE SCALE GENOMIC DNA]</scope>
    <source>
        <strain evidence="8">B2</strain>
    </source>
</reference>
<evidence type="ECO:0000256" key="2">
    <source>
        <dbReference type="ARBA" id="ARBA00005947"/>
    </source>
</evidence>
<sequence>MKFVHHPDAALHRPATYFNKGLLRALPEKPERVGALASLIEKRGETLILPDDYGSAPRAAVHTPAYLAFLETAHARWVAAGDMGDVVLPNVHRMQAAPNYPTGIVGQAGWHMFDTACPIGEGTWAATCAASNAAIHAAKLVATGADTAAYALCRPPGHHATRDMAGGFCYLNHVAVAAESVLPILRAQGRPARVAIIDVDVHHGNGTQDIFYERDDVFFVSVHGDPAEFYPHMAGYAQERGTGRGEGYNLNLPLPIGSDEATVLATIGHGLDAIRRFAPEMLFVSLGFDTFIDDPLAAFGVTTPGFARMGALLAATGLPTVLVQEGGYAIDDLSANLSSFLDGFQGGCEGKTVA</sequence>
<evidence type="ECO:0000259" key="6">
    <source>
        <dbReference type="Pfam" id="PF00850"/>
    </source>
</evidence>
<dbReference type="InterPro" id="IPR023801">
    <property type="entry name" value="His_deacetylse_dom"/>
</dbReference>
<evidence type="ECO:0000256" key="3">
    <source>
        <dbReference type="ARBA" id="ARBA00022723"/>
    </source>
</evidence>
<dbReference type="CDD" id="cd10001">
    <property type="entry name" value="HDAC_classII_APAH"/>
    <property type="match status" value="1"/>
</dbReference>
<protein>
    <submittedName>
        <fullName evidence="7">Acetylpolyamine amidohydrolase</fullName>
    </submittedName>
</protein>
<evidence type="ECO:0000313" key="7">
    <source>
        <dbReference type="EMBL" id="PGH57071.1"/>
    </source>
</evidence>
<comment type="similarity">
    <text evidence="2">Belongs to the histone deacetylase family.</text>
</comment>
<keyword evidence="3" id="KW-0479">Metal-binding</keyword>
<dbReference type="PANTHER" id="PTHR10625">
    <property type="entry name" value="HISTONE DEACETYLASE HDAC1-RELATED"/>
    <property type="match status" value="1"/>
</dbReference>
<dbReference type="GO" id="GO:0016787">
    <property type="term" value="F:hydrolase activity"/>
    <property type="evidence" value="ECO:0007669"/>
    <property type="project" value="UniProtKB-KW"/>
</dbReference>
<evidence type="ECO:0000256" key="5">
    <source>
        <dbReference type="ARBA" id="ARBA00022833"/>
    </source>
</evidence>
<name>A0A2B8BGM7_9PROT</name>
<feature type="domain" description="Histone deacetylase" evidence="6">
    <location>
        <begin position="27"/>
        <end position="341"/>
    </location>
</feature>
<accession>A0A2B8BGM7</accession>
<keyword evidence="8" id="KW-1185">Reference proteome</keyword>
<dbReference type="GO" id="GO:0040029">
    <property type="term" value="P:epigenetic regulation of gene expression"/>
    <property type="evidence" value="ECO:0007669"/>
    <property type="project" value="TreeGrafter"/>
</dbReference>
<dbReference type="GO" id="GO:0046872">
    <property type="term" value="F:metal ion binding"/>
    <property type="evidence" value="ECO:0007669"/>
    <property type="project" value="UniProtKB-KW"/>
</dbReference>
<keyword evidence="5" id="KW-0862">Zinc</keyword>
<dbReference type="PRINTS" id="PR01270">
    <property type="entry name" value="HDASUPER"/>
</dbReference>
<keyword evidence="4 7" id="KW-0378">Hydrolase</keyword>
<proteinExistence type="inferred from homology"/>
<dbReference type="PANTHER" id="PTHR10625:SF17">
    <property type="entry name" value="HISTONE DEACETYLASE 8"/>
    <property type="match status" value="1"/>
</dbReference>
<organism evidence="7 8">
    <name type="scientific">Azospirillum palustre</name>
    <dbReference type="NCBI Taxonomy" id="2044885"/>
    <lineage>
        <taxon>Bacteria</taxon>
        <taxon>Pseudomonadati</taxon>
        <taxon>Pseudomonadota</taxon>
        <taxon>Alphaproteobacteria</taxon>
        <taxon>Rhodospirillales</taxon>
        <taxon>Azospirillaceae</taxon>
        <taxon>Azospirillum</taxon>
    </lineage>
</organism>
<dbReference type="InterPro" id="IPR023696">
    <property type="entry name" value="Ureohydrolase_dom_sf"/>
</dbReference>
<dbReference type="SUPFAM" id="SSF52768">
    <property type="entry name" value="Arginase/deacetylase"/>
    <property type="match status" value="1"/>
</dbReference>
<dbReference type="Gene3D" id="3.40.800.20">
    <property type="entry name" value="Histone deacetylase domain"/>
    <property type="match status" value="1"/>
</dbReference>
<comment type="cofactor">
    <cofactor evidence="1">
        <name>Zn(2+)</name>
        <dbReference type="ChEBI" id="CHEBI:29105"/>
    </cofactor>
</comment>
<dbReference type="GO" id="GO:0004407">
    <property type="term" value="F:histone deacetylase activity"/>
    <property type="evidence" value="ECO:0007669"/>
    <property type="project" value="TreeGrafter"/>
</dbReference>
<dbReference type="OrthoDB" id="9808367at2"/>
<dbReference type="Pfam" id="PF00850">
    <property type="entry name" value="Hist_deacetyl"/>
    <property type="match status" value="1"/>
</dbReference>
<dbReference type="EMBL" id="PDKW01000040">
    <property type="protein sequence ID" value="PGH57071.1"/>
    <property type="molecule type" value="Genomic_DNA"/>
</dbReference>
<gene>
    <name evidence="7" type="ORF">CRT60_11295</name>
</gene>
<dbReference type="InterPro" id="IPR000286">
    <property type="entry name" value="HDACs"/>
</dbReference>
<evidence type="ECO:0000313" key="8">
    <source>
        <dbReference type="Proteomes" id="UP000225379"/>
    </source>
</evidence>
<dbReference type="Proteomes" id="UP000225379">
    <property type="component" value="Unassembled WGS sequence"/>
</dbReference>
<evidence type="ECO:0000256" key="1">
    <source>
        <dbReference type="ARBA" id="ARBA00001947"/>
    </source>
</evidence>
<dbReference type="InterPro" id="IPR037138">
    <property type="entry name" value="His_deacetylse_dom_sf"/>
</dbReference>